<evidence type="ECO:0000313" key="4">
    <source>
        <dbReference type="Proteomes" id="UP001249851"/>
    </source>
</evidence>
<keyword evidence="4" id="KW-1185">Reference proteome</keyword>
<reference evidence="3" key="2">
    <citation type="journal article" date="2023" name="Science">
        <title>Genomic signatures of disease resistance in endangered staghorn corals.</title>
        <authorList>
            <person name="Vollmer S.V."/>
            <person name="Selwyn J.D."/>
            <person name="Despard B.A."/>
            <person name="Roesel C.L."/>
        </authorList>
    </citation>
    <scope>NUCLEOTIDE SEQUENCE</scope>
    <source>
        <strain evidence="3">K2</strain>
    </source>
</reference>
<dbReference type="SUPFAM" id="SSF56112">
    <property type="entry name" value="Protein kinase-like (PK-like)"/>
    <property type="match status" value="1"/>
</dbReference>
<dbReference type="InterPro" id="IPR011009">
    <property type="entry name" value="Kinase-like_dom_sf"/>
</dbReference>
<dbReference type="PANTHER" id="PTHR48014:SF21">
    <property type="entry name" value="SERINE_THREONINE-PROTEIN KINASE FRAY2"/>
    <property type="match status" value="1"/>
</dbReference>
<dbReference type="GO" id="GO:0005524">
    <property type="term" value="F:ATP binding"/>
    <property type="evidence" value="ECO:0007669"/>
    <property type="project" value="InterPro"/>
</dbReference>
<dbReference type="PANTHER" id="PTHR48014">
    <property type="entry name" value="SERINE/THREONINE-PROTEIN KINASE FRAY2"/>
    <property type="match status" value="1"/>
</dbReference>
<keyword evidence="3" id="KW-0418">Kinase</keyword>
<evidence type="ECO:0000259" key="2">
    <source>
        <dbReference type="PROSITE" id="PS50011"/>
    </source>
</evidence>
<dbReference type="Gene3D" id="1.10.510.10">
    <property type="entry name" value="Transferase(Phosphotransferase) domain 1"/>
    <property type="match status" value="1"/>
</dbReference>
<evidence type="ECO:0000313" key="3">
    <source>
        <dbReference type="EMBL" id="KAK2570134.1"/>
    </source>
</evidence>
<name>A0AAD9QZ21_ACRCE</name>
<organism evidence="3 4">
    <name type="scientific">Acropora cervicornis</name>
    <name type="common">Staghorn coral</name>
    <dbReference type="NCBI Taxonomy" id="6130"/>
    <lineage>
        <taxon>Eukaryota</taxon>
        <taxon>Metazoa</taxon>
        <taxon>Cnidaria</taxon>
        <taxon>Anthozoa</taxon>
        <taxon>Hexacorallia</taxon>
        <taxon>Scleractinia</taxon>
        <taxon>Astrocoeniina</taxon>
        <taxon>Acroporidae</taxon>
        <taxon>Acropora</taxon>
    </lineage>
</organism>
<keyword evidence="3" id="KW-0808">Transferase</keyword>
<feature type="domain" description="Protein kinase" evidence="2">
    <location>
        <begin position="90"/>
        <end position="390"/>
    </location>
</feature>
<dbReference type="GO" id="GO:0006611">
    <property type="term" value="P:protein export from nucleus"/>
    <property type="evidence" value="ECO:0007669"/>
    <property type="project" value="TreeGrafter"/>
</dbReference>
<sequence length="422" mass="46635">MFSPNPVCSFTFIKQPKALVTSVERRRKGSMADSARGICDECACVDKARAAVWPAEVLNEAPNQATMSAEALNKHHHQVNFLPNAEDYVLINCFGKGFGGFSKVFVACHRTSEKLVVVKQTNVDVQNTRQLEELKYEVQVLRSLCHPNILPFYCSFVNRQEVWCVLPLMQFGSCADILKNSFPDGMCELLVSAILWEILQGLEYLHKIGIIHRALKGSHILIGANGEVCLSGLKRCIFLPVHGNVDNNQMAHQFPSHAVTVLPWMAPEILQQDLRGYNFQSDIYSFGITAIELARGIVPYLGMPPTKILLDKLKGNSPKLCDTLVVNDPESSVQLTTSDSGVESAVTSVVEGRDGGQPSSTQENFSTSFQQVKRKTKEIVVELLSSVPSLANCSKDKRLDQDIATSIAAENLSAMTLDEWTF</sequence>
<dbReference type="AlphaFoldDB" id="A0AAD9QZ21"/>
<dbReference type="Pfam" id="PF00069">
    <property type="entry name" value="Pkinase"/>
    <property type="match status" value="1"/>
</dbReference>
<comment type="caution">
    <text evidence="3">The sequence shown here is derived from an EMBL/GenBank/DDBJ whole genome shotgun (WGS) entry which is preliminary data.</text>
</comment>
<dbReference type="EMBL" id="JARQWQ010000008">
    <property type="protein sequence ID" value="KAK2570134.1"/>
    <property type="molecule type" value="Genomic_DNA"/>
</dbReference>
<dbReference type="InterPro" id="IPR000719">
    <property type="entry name" value="Prot_kinase_dom"/>
</dbReference>
<dbReference type="GO" id="GO:0043539">
    <property type="term" value="F:protein serine/threonine kinase activator activity"/>
    <property type="evidence" value="ECO:0007669"/>
    <property type="project" value="InterPro"/>
</dbReference>
<evidence type="ECO:0000256" key="1">
    <source>
        <dbReference type="ARBA" id="ARBA00008874"/>
    </source>
</evidence>
<dbReference type="GO" id="GO:0004672">
    <property type="term" value="F:protein kinase activity"/>
    <property type="evidence" value="ECO:0007669"/>
    <property type="project" value="InterPro"/>
</dbReference>
<dbReference type="GO" id="GO:1902554">
    <property type="term" value="C:serine/threonine protein kinase complex"/>
    <property type="evidence" value="ECO:0007669"/>
    <property type="project" value="TreeGrafter"/>
</dbReference>
<reference evidence="3" key="1">
    <citation type="journal article" date="2023" name="G3 (Bethesda)">
        <title>Whole genome assembly and annotation of the endangered Caribbean coral Acropora cervicornis.</title>
        <authorList>
            <person name="Selwyn J.D."/>
            <person name="Vollmer S.V."/>
        </authorList>
    </citation>
    <scope>NUCLEOTIDE SEQUENCE</scope>
    <source>
        <strain evidence="3">K2</strain>
    </source>
</reference>
<comment type="similarity">
    <text evidence="1">Belongs to the protein kinase superfamily. STE Ser/Thr protein kinase family. STE20 subfamily.</text>
</comment>
<protein>
    <submittedName>
        <fullName evidence="3">STE20-related kinase adapter protein alpha</fullName>
    </submittedName>
</protein>
<dbReference type="InterPro" id="IPR047173">
    <property type="entry name" value="STRAD_A/B-like"/>
</dbReference>
<proteinExistence type="inferred from homology"/>
<gene>
    <name evidence="3" type="ORF">P5673_004891</name>
</gene>
<dbReference type="Proteomes" id="UP001249851">
    <property type="component" value="Unassembled WGS sequence"/>
</dbReference>
<accession>A0AAD9QZ21</accession>
<dbReference type="Gene3D" id="3.30.200.20">
    <property type="entry name" value="Phosphorylase Kinase, domain 1"/>
    <property type="match status" value="1"/>
</dbReference>
<dbReference type="PROSITE" id="PS50011">
    <property type="entry name" value="PROTEIN_KINASE_DOM"/>
    <property type="match status" value="1"/>
</dbReference>